<name>A0A8J4CQX3_9CHLO</name>
<gene>
    <name evidence="1" type="ORF">Vretifemale_16240</name>
</gene>
<protein>
    <submittedName>
        <fullName evidence="1">Uncharacterized protein</fullName>
    </submittedName>
</protein>
<evidence type="ECO:0000313" key="1">
    <source>
        <dbReference type="EMBL" id="GIL88150.1"/>
    </source>
</evidence>
<keyword evidence="2" id="KW-1185">Reference proteome</keyword>
<dbReference type="Proteomes" id="UP000747110">
    <property type="component" value="Unassembled WGS sequence"/>
</dbReference>
<feature type="non-terminal residue" evidence="1">
    <location>
        <position position="299"/>
    </location>
</feature>
<dbReference type="EMBL" id="BNCP01000043">
    <property type="protein sequence ID" value="GIL88150.1"/>
    <property type="molecule type" value="Genomic_DNA"/>
</dbReference>
<reference evidence="1" key="1">
    <citation type="journal article" date="2021" name="Proc. Natl. Acad. Sci. U.S.A.">
        <title>Three genomes in the algal genus Volvox reveal the fate of a haploid sex-determining region after a transition to homothallism.</title>
        <authorList>
            <person name="Yamamoto K."/>
            <person name="Hamaji T."/>
            <person name="Kawai-Toyooka H."/>
            <person name="Matsuzaki R."/>
            <person name="Takahashi F."/>
            <person name="Nishimura Y."/>
            <person name="Kawachi M."/>
            <person name="Noguchi H."/>
            <person name="Minakuchi Y."/>
            <person name="Umen J.G."/>
            <person name="Toyoda A."/>
            <person name="Nozaki H."/>
        </authorList>
    </citation>
    <scope>NUCLEOTIDE SEQUENCE</scope>
    <source>
        <strain evidence="1">NIES-3786</strain>
    </source>
</reference>
<comment type="caution">
    <text evidence="1">The sequence shown here is derived from an EMBL/GenBank/DDBJ whole genome shotgun (WGS) entry which is preliminary data.</text>
</comment>
<proteinExistence type="predicted"/>
<feature type="non-terminal residue" evidence="1">
    <location>
        <position position="1"/>
    </location>
</feature>
<sequence length="299" mass="32286">PASCSSLTSFPNQVPCALIVWTRYLLSTPCHLHTAHTHAHVCVSRTPARSSMPFGYTGDSPLHAYMHNSPSRTGRELGGEGKGVVHAWVGQVVVQVLNGALAGHNGLHEEPEHGEHGKAAVLDLLDLELRKRVWVVSKAQWVKRLSRVQWVQALAGWAAIHTVALHQAHQDDLARQRGDDVLRMHQRRVAQVVQATLLEDLGAGLEPHGLTELHAALGQQLRGHAAQSTQHSPTRVDQLQLAIALEGLRVRRQASSVPAVVTRKLAGQVGRGGIVAVRAKPLGAVRAIPLEARALRGSS</sequence>
<dbReference type="OrthoDB" id="1938664at2759"/>
<accession>A0A8J4CQX3</accession>
<organism evidence="1 2">
    <name type="scientific">Volvox reticuliferus</name>
    <dbReference type="NCBI Taxonomy" id="1737510"/>
    <lineage>
        <taxon>Eukaryota</taxon>
        <taxon>Viridiplantae</taxon>
        <taxon>Chlorophyta</taxon>
        <taxon>core chlorophytes</taxon>
        <taxon>Chlorophyceae</taxon>
        <taxon>CS clade</taxon>
        <taxon>Chlamydomonadales</taxon>
        <taxon>Volvocaceae</taxon>
        <taxon>Volvox</taxon>
    </lineage>
</organism>
<dbReference type="AlphaFoldDB" id="A0A8J4CQX3"/>
<evidence type="ECO:0000313" key="2">
    <source>
        <dbReference type="Proteomes" id="UP000747110"/>
    </source>
</evidence>